<dbReference type="KEGG" id="ncon:LC1Nh_0844"/>
<dbReference type="Gene3D" id="3.30.70.1550">
    <property type="entry name" value="Archaeal tRNA CCA-adding enzyme catalytic domain"/>
    <property type="match status" value="1"/>
</dbReference>
<dbReference type="HAMAP" id="MF_01264">
    <property type="entry name" value="CCA_arch"/>
    <property type="match status" value="1"/>
</dbReference>
<comment type="cofactor">
    <cofactor evidence="10">
        <name>Mg(2+)</name>
        <dbReference type="ChEBI" id="CHEBI:18420"/>
    </cofactor>
</comment>
<evidence type="ECO:0000256" key="4">
    <source>
        <dbReference type="ARBA" id="ARBA00022723"/>
    </source>
</evidence>
<feature type="domain" description="Polymerase nucleotidyl transferase" evidence="11">
    <location>
        <begin position="33"/>
        <end position="135"/>
    </location>
</feature>
<dbReference type="PANTHER" id="PTHR39643:SF1">
    <property type="entry name" value="CCA-ADDING ENZYME"/>
    <property type="match status" value="1"/>
</dbReference>
<keyword evidence="15" id="KW-1185">Reference proteome</keyword>
<dbReference type="GO" id="GO:0000049">
    <property type="term" value="F:tRNA binding"/>
    <property type="evidence" value="ECO:0007669"/>
    <property type="project" value="UniProtKB-UniRule"/>
</dbReference>
<comment type="function">
    <text evidence="10">Catalyzes the addition and repair of the essential 3'-terminal CCA sequence in tRNAs without using a nucleic acid template. Adds these three nucleotides in the order of C, C, and A to the tRNA nucleotide-73, using CTP and ATP as substrates and producing inorganic pyrophosphate. tRNA 3'-terminal CCA addition is required both for tRNA processing and repair. Also involved in tRNA surveillance by mediating tandem CCA addition to generate a CCACCA at the 3' terminus of unstable tRNAs. While stable tRNAs receive only 3'-terminal CCA, unstable tRNAs are marked with CCACCA and rapidly degraded.</text>
</comment>
<keyword evidence="3 10" id="KW-0548">Nucleotidyltransferase</keyword>
<dbReference type="Pfam" id="PF09249">
    <property type="entry name" value="tRNA_NucTransf2"/>
    <property type="match status" value="1"/>
</dbReference>
<proteinExistence type="inferred from homology"/>
<feature type="binding site" evidence="10">
    <location>
        <position position="48"/>
    </location>
    <ligand>
        <name>ATP</name>
        <dbReference type="ChEBI" id="CHEBI:30616"/>
    </ligand>
</feature>
<dbReference type="SUPFAM" id="SSF81301">
    <property type="entry name" value="Nucleotidyltransferase"/>
    <property type="match status" value="1"/>
</dbReference>
<evidence type="ECO:0000259" key="13">
    <source>
        <dbReference type="Pfam" id="PF21133"/>
    </source>
</evidence>
<dbReference type="Pfam" id="PF21133">
    <property type="entry name" value="CAA_C"/>
    <property type="match status" value="1"/>
</dbReference>
<protein>
    <recommendedName>
        <fullName evidence="10">CCA-adding enzyme</fullName>
        <ecNumber evidence="10">2.7.7.72</ecNumber>
    </recommendedName>
    <alternativeName>
        <fullName evidence="10">CCA tRNA nucleotidyltransferase</fullName>
    </alternativeName>
    <alternativeName>
        <fullName evidence="10">tRNA CCA-pyrophosphorylase</fullName>
    </alternativeName>
    <alternativeName>
        <fullName evidence="10">tRNA adenylyl-/cytidylyl- transferase</fullName>
    </alternativeName>
    <alternativeName>
        <fullName evidence="10">tRNA nucleotidyltransferase</fullName>
    </alternativeName>
    <alternativeName>
        <fullName evidence="10">tRNA-NT</fullName>
    </alternativeName>
</protein>
<dbReference type="InterPro" id="IPR008229">
    <property type="entry name" value="CCA-adding_arc"/>
</dbReference>
<evidence type="ECO:0000313" key="14">
    <source>
        <dbReference type="EMBL" id="QGA80728.1"/>
    </source>
</evidence>
<dbReference type="GO" id="GO:0005524">
    <property type="term" value="F:ATP binding"/>
    <property type="evidence" value="ECO:0007669"/>
    <property type="project" value="UniProtKB-UniRule"/>
</dbReference>
<feature type="binding site" evidence="10">
    <location>
        <position position="157"/>
    </location>
    <ligand>
        <name>CTP</name>
        <dbReference type="ChEBI" id="CHEBI:37563"/>
    </ligand>
</feature>
<feature type="binding site" evidence="10">
    <location>
        <position position="51"/>
    </location>
    <ligand>
        <name>CTP</name>
        <dbReference type="ChEBI" id="CHEBI:37563"/>
    </ligand>
</feature>
<feature type="binding site" evidence="10">
    <location>
        <position position="51"/>
    </location>
    <ligand>
        <name>ATP</name>
        <dbReference type="ChEBI" id="CHEBI:30616"/>
    </ligand>
</feature>
<evidence type="ECO:0000256" key="10">
    <source>
        <dbReference type="HAMAP-Rule" id="MF_01264"/>
    </source>
</evidence>
<keyword evidence="2 10" id="KW-0819">tRNA processing</keyword>
<comment type="miscellaneous">
    <text evidence="10">A single active site specifically recognizes both ATP and CTP and is responsible for their addition.</text>
</comment>
<keyword evidence="8 10" id="KW-0460">Magnesium</keyword>
<comment type="similarity">
    <text evidence="10">Belongs to the tRNA nucleotidyltransferase/poly(A) polymerase family. Archaeal CCA-adding enzyme subfamily.</text>
</comment>
<comment type="catalytic activity">
    <reaction evidence="10">
        <text>a tRNA precursor + 2 CTP + ATP = a tRNA with a 3' CCA end + 3 diphosphate</text>
        <dbReference type="Rhea" id="RHEA:14433"/>
        <dbReference type="Rhea" id="RHEA-COMP:10465"/>
        <dbReference type="Rhea" id="RHEA-COMP:10468"/>
        <dbReference type="ChEBI" id="CHEBI:30616"/>
        <dbReference type="ChEBI" id="CHEBI:33019"/>
        <dbReference type="ChEBI" id="CHEBI:37563"/>
        <dbReference type="ChEBI" id="CHEBI:74896"/>
        <dbReference type="ChEBI" id="CHEBI:83071"/>
        <dbReference type="EC" id="2.7.7.72"/>
    </reaction>
</comment>
<evidence type="ECO:0000256" key="6">
    <source>
        <dbReference type="ARBA" id="ARBA00022800"/>
    </source>
</evidence>
<dbReference type="GO" id="GO:0001680">
    <property type="term" value="P:tRNA 3'-terminal CCA addition"/>
    <property type="evidence" value="ECO:0007669"/>
    <property type="project" value="UniProtKB-UniRule"/>
</dbReference>
<dbReference type="SUPFAM" id="SSF55003">
    <property type="entry name" value="PAP/Archaeal CCA-adding enzyme, C-terminal domain"/>
    <property type="match status" value="1"/>
</dbReference>
<dbReference type="GO" id="GO:0042245">
    <property type="term" value="P:RNA repair"/>
    <property type="evidence" value="ECO:0007669"/>
    <property type="project" value="UniProtKB-KW"/>
</dbReference>
<dbReference type="Proteomes" id="UP000377803">
    <property type="component" value="Chromosome"/>
</dbReference>
<dbReference type="GO" id="GO:0160016">
    <property type="term" value="F:CCACCA tRNA nucleotidyltransferase activity"/>
    <property type="evidence" value="ECO:0007669"/>
    <property type="project" value="RHEA"/>
</dbReference>
<dbReference type="InterPro" id="IPR015329">
    <property type="entry name" value="tRNA_NucTransf2"/>
</dbReference>
<feature type="binding site" evidence="10">
    <location>
        <position position="166"/>
    </location>
    <ligand>
        <name>CTP</name>
        <dbReference type="ChEBI" id="CHEBI:37563"/>
    </ligand>
</feature>
<evidence type="ECO:0000256" key="5">
    <source>
        <dbReference type="ARBA" id="ARBA00022741"/>
    </source>
</evidence>
<dbReference type="Pfam" id="PF01909">
    <property type="entry name" value="NTP_transf_2"/>
    <property type="match status" value="1"/>
</dbReference>
<dbReference type="GO" id="GO:0004810">
    <property type="term" value="F:CCA tRNA nucleotidyltransferase activity"/>
    <property type="evidence" value="ECO:0007669"/>
    <property type="project" value="UniProtKB-UniRule"/>
</dbReference>
<evidence type="ECO:0000256" key="8">
    <source>
        <dbReference type="ARBA" id="ARBA00022842"/>
    </source>
</evidence>
<dbReference type="InterPro" id="IPR048833">
    <property type="entry name" value="CAA_C"/>
</dbReference>
<feature type="binding site" evidence="10">
    <location>
        <position position="48"/>
    </location>
    <ligand>
        <name>CTP</name>
        <dbReference type="ChEBI" id="CHEBI:37563"/>
    </ligand>
</feature>
<dbReference type="OrthoDB" id="7378at2157"/>
<evidence type="ECO:0000256" key="3">
    <source>
        <dbReference type="ARBA" id="ARBA00022695"/>
    </source>
</evidence>
<dbReference type="GeneID" id="42365234"/>
<dbReference type="NCBIfam" id="TIGR03671">
    <property type="entry name" value="cca_archaeal"/>
    <property type="match status" value="1"/>
</dbReference>
<dbReference type="InterPro" id="IPR002934">
    <property type="entry name" value="Polymerase_NTP_transf_dom"/>
</dbReference>
<feature type="domain" description="CCA-adding enzyme C-terminal" evidence="13">
    <location>
        <begin position="290"/>
        <end position="403"/>
    </location>
</feature>
<dbReference type="InterPro" id="IPR006116">
    <property type="entry name" value="NT_2-5OAS_ClassI-CCAase"/>
</dbReference>
<dbReference type="Gene3D" id="3.30.460.10">
    <property type="entry name" value="Beta Polymerase, domain 2"/>
    <property type="match status" value="1"/>
</dbReference>
<dbReference type="CDD" id="cd05400">
    <property type="entry name" value="NT_2-5OAS_ClassI-CCAase"/>
    <property type="match status" value="1"/>
</dbReference>
<dbReference type="AlphaFoldDB" id="A0A5Q0UGH8"/>
<feature type="binding site" evidence="10">
    <location>
        <position position="62"/>
    </location>
    <ligand>
        <name>Mg(2+)</name>
        <dbReference type="ChEBI" id="CHEBI:18420"/>
    </ligand>
</feature>
<feature type="binding site" evidence="10">
    <location>
        <position position="60"/>
    </location>
    <ligand>
        <name>Mg(2+)</name>
        <dbReference type="ChEBI" id="CHEBI:18420"/>
    </ligand>
</feature>
<keyword evidence="1 10" id="KW-0808">Transferase</keyword>
<evidence type="ECO:0000256" key="1">
    <source>
        <dbReference type="ARBA" id="ARBA00022679"/>
    </source>
</evidence>
<dbReference type="Gene3D" id="3.30.70.590">
    <property type="entry name" value="Poly(A) polymerase predicted RNA binding domain"/>
    <property type="match status" value="1"/>
</dbReference>
<feature type="binding site" evidence="10">
    <location>
        <position position="115"/>
    </location>
    <ligand>
        <name>Mg(2+)</name>
        <dbReference type="ChEBI" id="CHEBI:18420"/>
    </ligand>
</feature>
<feature type="domain" description="tRNA nucleotidyltransferase substrate binding" evidence="12">
    <location>
        <begin position="152"/>
        <end position="269"/>
    </location>
</feature>
<evidence type="ECO:0000256" key="2">
    <source>
        <dbReference type="ARBA" id="ARBA00022694"/>
    </source>
</evidence>
<keyword evidence="4 10" id="KW-0479">Metal-binding</keyword>
<feature type="binding site" evidence="10">
    <location>
        <position position="157"/>
    </location>
    <ligand>
        <name>ATP</name>
        <dbReference type="ChEBI" id="CHEBI:30616"/>
    </ligand>
</feature>
<gene>
    <name evidence="10 14" type="primary">cca</name>
    <name evidence="14" type="ORF">LC1Nh_0844</name>
</gene>
<keyword evidence="7 10" id="KW-0067">ATP-binding</keyword>
<dbReference type="PANTHER" id="PTHR39643">
    <property type="entry name" value="CCA-ADDING ENZYME"/>
    <property type="match status" value="1"/>
</dbReference>
<dbReference type="GO" id="GO:0000287">
    <property type="term" value="F:magnesium ion binding"/>
    <property type="evidence" value="ECO:0007669"/>
    <property type="project" value="UniProtKB-UniRule"/>
</dbReference>
<dbReference type="RefSeq" id="WP_153550469.1">
    <property type="nucleotide sequence ID" value="NZ_CP040089.1"/>
</dbReference>
<keyword evidence="5 10" id="KW-0547">Nucleotide-binding</keyword>
<dbReference type="InterPro" id="IPR043519">
    <property type="entry name" value="NT_sf"/>
</dbReference>
<dbReference type="EMBL" id="CP040089">
    <property type="protein sequence ID" value="QGA80728.1"/>
    <property type="molecule type" value="Genomic_DNA"/>
</dbReference>
<name>A0A5Q0UGH8_9ARCH</name>
<keyword evidence="6 10" id="KW-0692">RNA repair</keyword>
<sequence>MNWKRLREKILEEVYPESKELEEAEELYQNISNFILEEFGLETHFAGSSGRGTCMTGDKDIDVFVLFPKNTDRRELEEKGLTVGKKVFKEFNGEFEVDYAEHPYTKGEINEHEVEIVPCFDVEPENIRSAVDRSPHHSRWVRENIDDELRKDAVILKKFLKSNGLYGSSLKVEGFSGYLCENLIIEYGGFREVVESAQNWEREKMFDPEGHHEELPEELENKFSEDSLILIDPVDPERNVASVLSEENYARFVHLCWEFSEDPGLDFFEEDEYEYTEFELKKEVEGRGDFIVVDFERPKEVDDLVYPQMRKLMSLLTQKLEKNDFRIYEQGFHSWNGKLRLFFELDEELPKVEELKGPQVFHNAKHLRQFTQKYDNTFVQDDRLVAKTEREYTSAREFLKDFFNQDSQELKESGVPDHLADCMDELSFVDPLSGEEEWLNYLAEKLRV</sequence>
<organism evidence="14 15">
    <name type="scientific">Candidatus Nanohalobium constans</name>
    <dbReference type="NCBI Taxonomy" id="2565781"/>
    <lineage>
        <taxon>Archaea</taxon>
        <taxon>Candidatus Nanohalarchaeota</taxon>
        <taxon>Candidatus Nanohalobia</taxon>
        <taxon>Candidatus Nanohalobiales</taxon>
        <taxon>Candidatus Nanohalobiaceae</taxon>
        <taxon>Candidatus Nanohalobium</taxon>
    </lineage>
</organism>
<feature type="binding site" evidence="10">
    <location>
        <position position="137"/>
    </location>
    <ligand>
        <name>ATP</name>
        <dbReference type="ChEBI" id="CHEBI:30616"/>
    </ligand>
</feature>
<evidence type="ECO:0000259" key="11">
    <source>
        <dbReference type="Pfam" id="PF01909"/>
    </source>
</evidence>
<dbReference type="EC" id="2.7.7.72" evidence="10"/>
<accession>A0A5Q0UGH8</accession>
<comment type="catalytic activity">
    <reaction evidence="10">
        <text>a tRNA with a 3' CCA end + 2 CTP + ATP = a tRNA with a 3' CCACCA end + 3 diphosphate</text>
        <dbReference type="Rhea" id="RHEA:76235"/>
        <dbReference type="Rhea" id="RHEA-COMP:10468"/>
        <dbReference type="Rhea" id="RHEA-COMP:18655"/>
        <dbReference type="ChEBI" id="CHEBI:30616"/>
        <dbReference type="ChEBI" id="CHEBI:33019"/>
        <dbReference type="ChEBI" id="CHEBI:37563"/>
        <dbReference type="ChEBI" id="CHEBI:83071"/>
        <dbReference type="ChEBI" id="CHEBI:195187"/>
    </reaction>
</comment>
<feature type="binding site" evidence="10">
    <location>
        <position position="166"/>
    </location>
    <ligand>
        <name>ATP</name>
        <dbReference type="ChEBI" id="CHEBI:30616"/>
    </ligand>
</feature>
<reference evidence="15" key="1">
    <citation type="submission" date="2019-05" db="EMBL/GenBank/DDBJ databases">
        <title>Candidatus Nanohalobium constans, a novel model system to study the DPANN nano-sized archaea: genomic and physiological characterization of a nanoarchaeon co-cultured with its chitinotrophic host.</title>
        <authorList>
            <person name="La Cono V."/>
            <person name="Arcadi E."/>
            <person name="Crisafi F."/>
            <person name="Denaro R."/>
            <person name="La Spada G."/>
            <person name="Messina E."/>
            <person name="Smedile F."/>
            <person name="Toshchakov S.V."/>
            <person name="Shevchenko M.A."/>
            <person name="Golyshin P.N."/>
            <person name="Golyshina O.V."/>
            <person name="Ferrer M."/>
            <person name="Rohde M."/>
            <person name="Mushegian A."/>
            <person name="Sorokin D.Y."/>
            <person name="Giuliano L."/>
            <person name="Yakimov M.M."/>
        </authorList>
    </citation>
    <scope>NUCLEOTIDE SEQUENCE [LARGE SCALE GENOMIC DNA]</scope>
    <source>
        <strain evidence="15">LC1Nh</strain>
    </source>
</reference>
<comment type="subunit">
    <text evidence="10">Homodimer.</text>
</comment>
<dbReference type="InterPro" id="IPR011068">
    <property type="entry name" value="NuclTrfase_I-like_C"/>
</dbReference>
<evidence type="ECO:0000313" key="15">
    <source>
        <dbReference type="Proteomes" id="UP000377803"/>
    </source>
</evidence>
<keyword evidence="9 10" id="KW-0694">RNA-binding</keyword>
<dbReference type="Gene3D" id="1.10.1410.30">
    <property type="entry name" value="CCA tRNA nucleotidyltransferase, domain 2"/>
    <property type="match status" value="1"/>
</dbReference>
<evidence type="ECO:0000259" key="12">
    <source>
        <dbReference type="Pfam" id="PF09249"/>
    </source>
</evidence>
<dbReference type="InterPro" id="IPR042090">
    <property type="entry name" value="CCA_tRNA_nucleotrans_2"/>
</dbReference>
<dbReference type="PIRSF" id="PIRSF005335">
    <property type="entry name" value="CCA_arch"/>
    <property type="match status" value="1"/>
</dbReference>
<evidence type="ECO:0000256" key="9">
    <source>
        <dbReference type="ARBA" id="ARBA00022884"/>
    </source>
</evidence>
<dbReference type="SUPFAM" id="SSF81631">
    <property type="entry name" value="PAP/OAS1 substrate-binding domain"/>
    <property type="match status" value="1"/>
</dbReference>
<evidence type="ECO:0000256" key="7">
    <source>
        <dbReference type="ARBA" id="ARBA00022840"/>
    </source>
</evidence>
<feature type="binding site" evidence="10">
    <location>
        <position position="137"/>
    </location>
    <ligand>
        <name>CTP</name>
        <dbReference type="ChEBI" id="CHEBI:37563"/>
    </ligand>
</feature>